<accession>A0ABS0AR08</accession>
<keyword evidence="5" id="KW-1185">Reference proteome</keyword>
<comment type="caution">
    <text evidence="4">The sequence shown here is derived from an EMBL/GenBank/DDBJ whole genome shotgun (WGS) entry which is preliminary data.</text>
</comment>
<dbReference type="Gene3D" id="3.40.50.300">
    <property type="entry name" value="P-loop containing nucleotide triphosphate hydrolases"/>
    <property type="match status" value="1"/>
</dbReference>
<dbReference type="PANTHER" id="PTHR10605:SF56">
    <property type="entry name" value="BIFUNCTIONAL HEPARAN SULFATE N-DEACETYLASE_N-SULFOTRANSFERASE"/>
    <property type="match status" value="1"/>
</dbReference>
<sequence>MIYRCNLVVPGFPKSGTSSLHVYLDRHPEISMSTPKEPHFFNRDNVNLANPEEHNKFFSCSENTKFYGESSTTYCISTLACERIKQHIFEPKIIILLRDPVERAVSHYKWLCALGYEKRPLHEALMANGHGFKFGESWGGNYKSYIQFSEYSKYVPMWQESFGYENVLLLSTKELSASPDQALKKVWRFLGVESINVEGLVQENRTSEIKSKRLPRWVLFFRDLAPMFLRRRLAESKNLSKWLKQLLSKDASSEPWYTSKDIDSLKSSLERDISFYKKTFLTNE</sequence>
<name>A0ABS0AR08_9GAMM</name>
<keyword evidence="1" id="KW-0808">Transferase</keyword>
<dbReference type="Pfam" id="PF00685">
    <property type="entry name" value="Sulfotransfer_1"/>
    <property type="match status" value="1"/>
</dbReference>
<evidence type="ECO:0000256" key="2">
    <source>
        <dbReference type="ARBA" id="ARBA00023180"/>
    </source>
</evidence>
<dbReference type="InterPro" id="IPR027417">
    <property type="entry name" value="P-loop_NTPase"/>
</dbReference>
<proteinExistence type="predicted"/>
<dbReference type="SUPFAM" id="SSF52540">
    <property type="entry name" value="P-loop containing nucleoside triphosphate hydrolases"/>
    <property type="match status" value="1"/>
</dbReference>
<evidence type="ECO:0000259" key="3">
    <source>
        <dbReference type="Pfam" id="PF00685"/>
    </source>
</evidence>
<evidence type="ECO:0000313" key="4">
    <source>
        <dbReference type="EMBL" id="MBF5056077.1"/>
    </source>
</evidence>
<dbReference type="EMBL" id="ARXX01000016">
    <property type="protein sequence ID" value="MBF5056077.1"/>
    <property type="molecule type" value="Genomic_DNA"/>
</dbReference>
<dbReference type="PANTHER" id="PTHR10605">
    <property type="entry name" value="HEPARAN SULFATE SULFOTRANSFERASE"/>
    <property type="match status" value="1"/>
</dbReference>
<organism evidence="4 5">
    <name type="scientific">Alloalcanivorax profundimaris</name>
    <dbReference type="NCBI Taxonomy" id="2735259"/>
    <lineage>
        <taxon>Bacteria</taxon>
        <taxon>Pseudomonadati</taxon>
        <taxon>Pseudomonadota</taxon>
        <taxon>Gammaproteobacteria</taxon>
        <taxon>Oceanospirillales</taxon>
        <taxon>Alcanivoracaceae</taxon>
        <taxon>Alloalcanivorax</taxon>
    </lineage>
</organism>
<reference evidence="4 5" key="1">
    <citation type="submission" date="2012-09" db="EMBL/GenBank/DDBJ databases">
        <title>Genome Sequence of alkane-degrading Bacterium Alcanivorax sp. 521-1.</title>
        <authorList>
            <person name="Lai Q."/>
            <person name="Shao Z."/>
        </authorList>
    </citation>
    <scope>NUCLEOTIDE SEQUENCE [LARGE SCALE GENOMIC DNA]</scope>
    <source>
        <strain evidence="4 5">521-1</strain>
    </source>
</reference>
<dbReference type="InterPro" id="IPR000863">
    <property type="entry name" value="Sulfotransferase_dom"/>
</dbReference>
<evidence type="ECO:0000313" key="5">
    <source>
        <dbReference type="Proteomes" id="UP000662703"/>
    </source>
</evidence>
<dbReference type="InterPro" id="IPR037359">
    <property type="entry name" value="NST/OST"/>
</dbReference>
<keyword evidence="2" id="KW-0325">Glycoprotein</keyword>
<gene>
    <name evidence="4" type="ORF">Y5W_01371</name>
</gene>
<feature type="domain" description="Sulfotransferase" evidence="3">
    <location>
        <begin position="8"/>
        <end position="198"/>
    </location>
</feature>
<evidence type="ECO:0000256" key="1">
    <source>
        <dbReference type="ARBA" id="ARBA00022679"/>
    </source>
</evidence>
<dbReference type="RefSeq" id="WP_228548561.1">
    <property type="nucleotide sequence ID" value="NZ_ARXX01000016.1"/>
</dbReference>
<dbReference type="Proteomes" id="UP000662703">
    <property type="component" value="Unassembled WGS sequence"/>
</dbReference>
<protein>
    <submittedName>
        <fullName evidence="4">Sulfotransferase</fullName>
    </submittedName>
</protein>